<dbReference type="InterPro" id="IPR011256">
    <property type="entry name" value="Reg_factor_effector_dom_sf"/>
</dbReference>
<accession>A0A1I4K827</accession>
<protein>
    <submittedName>
        <fullName evidence="7">DNA-binding transcriptional regulator, MerR family</fullName>
    </submittedName>
</protein>
<dbReference type="GO" id="GO:0003700">
    <property type="term" value="F:DNA-binding transcription factor activity"/>
    <property type="evidence" value="ECO:0007669"/>
    <property type="project" value="InterPro"/>
</dbReference>
<keyword evidence="5" id="KW-0175">Coiled coil</keyword>
<dbReference type="InterPro" id="IPR029442">
    <property type="entry name" value="GyrI-like"/>
</dbReference>
<dbReference type="SUPFAM" id="SSF46955">
    <property type="entry name" value="Putative DNA-binding domain"/>
    <property type="match status" value="1"/>
</dbReference>
<dbReference type="SMART" id="SM00422">
    <property type="entry name" value="HTH_MERR"/>
    <property type="match status" value="1"/>
</dbReference>
<keyword evidence="2" id="KW-0805">Transcription regulation</keyword>
<gene>
    <name evidence="7" type="ORF">SAMN02983006_01932</name>
</gene>
<dbReference type="Pfam" id="PF13411">
    <property type="entry name" value="MerR_1"/>
    <property type="match status" value="1"/>
</dbReference>
<organism evidence="7 8">
    <name type="scientific">Halanaerobium salsuginis</name>
    <dbReference type="NCBI Taxonomy" id="29563"/>
    <lineage>
        <taxon>Bacteria</taxon>
        <taxon>Bacillati</taxon>
        <taxon>Bacillota</taxon>
        <taxon>Clostridia</taxon>
        <taxon>Halanaerobiales</taxon>
        <taxon>Halanaerobiaceae</taxon>
        <taxon>Halanaerobium</taxon>
    </lineage>
</organism>
<evidence type="ECO:0000256" key="5">
    <source>
        <dbReference type="SAM" id="Coils"/>
    </source>
</evidence>
<dbReference type="PROSITE" id="PS50937">
    <property type="entry name" value="HTH_MERR_2"/>
    <property type="match status" value="1"/>
</dbReference>
<evidence type="ECO:0000313" key="7">
    <source>
        <dbReference type="EMBL" id="SFL74894.1"/>
    </source>
</evidence>
<dbReference type="PANTHER" id="PTHR30204">
    <property type="entry name" value="REDOX-CYCLING DRUG-SENSING TRANSCRIPTIONAL ACTIVATOR SOXR"/>
    <property type="match status" value="1"/>
</dbReference>
<dbReference type="PANTHER" id="PTHR30204:SF69">
    <property type="entry name" value="MERR-FAMILY TRANSCRIPTIONAL REGULATOR"/>
    <property type="match status" value="1"/>
</dbReference>
<evidence type="ECO:0000256" key="3">
    <source>
        <dbReference type="ARBA" id="ARBA00023125"/>
    </source>
</evidence>
<feature type="domain" description="HTH merR-type" evidence="6">
    <location>
        <begin position="6"/>
        <end position="76"/>
    </location>
</feature>
<feature type="coiled-coil region" evidence="5">
    <location>
        <begin position="79"/>
        <end position="124"/>
    </location>
</feature>
<keyword evidence="3 7" id="KW-0238">DNA-binding</keyword>
<evidence type="ECO:0000259" key="6">
    <source>
        <dbReference type="PROSITE" id="PS50937"/>
    </source>
</evidence>
<dbReference type="InterPro" id="IPR047057">
    <property type="entry name" value="MerR_fam"/>
</dbReference>
<evidence type="ECO:0000256" key="4">
    <source>
        <dbReference type="ARBA" id="ARBA00023163"/>
    </source>
</evidence>
<evidence type="ECO:0000313" key="8">
    <source>
        <dbReference type="Proteomes" id="UP000199006"/>
    </source>
</evidence>
<sequence length="275" mass="32248">MEKQELFKIGDVAKMFHISVGSLRHYEKFGLLKPEYTDQETGYRYYSTRQFECLNTIRYLRVLDMPLDQIAEFLRNRDVKKIQEMLQQQKKRVVMKQNELQIIEKKIENRLQQLQDTLSSELDTVRIIQTGPRRITWIRNKLRPKSYLDLETSIRQLEKQQENTVVFPGKVGIGITKERLLKKQYETYDIVFLVLDQEDNYNGIVEELPNETSVAIRFCGSHADAPVYYAKLANFILAHKLTITGFSKEITMIDYGITNDITKFVTEIQIPVAAI</sequence>
<evidence type="ECO:0000256" key="1">
    <source>
        <dbReference type="ARBA" id="ARBA00022491"/>
    </source>
</evidence>
<name>A0A1I4K827_9FIRM</name>
<dbReference type="Gene3D" id="3.20.80.10">
    <property type="entry name" value="Regulatory factor, effector binding domain"/>
    <property type="match status" value="1"/>
</dbReference>
<dbReference type="STRING" id="29563.SAMN02983006_01932"/>
<dbReference type="Pfam" id="PF06445">
    <property type="entry name" value="GyrI-like"/>
    <property type="match status" value="1"/>
</dbReference>
<proteinExistence type="predicted"/>
<dbReference type="EMBL" id="FOTI01000029">
    <property type="protein sequence ID" value="SFL74894.1"/>
    <property type="molecule type" value="Genomic_DNA"/>
</dbReference>
<dbReference type="InterPro" id="IPR009061">
    <property type="entry name" value="DNA-bd_dom_put_sf"/>
</dbReference>
<dbReference type="InterPro" id="IPR000551">
    <property type="entry name" value="MerR-type_HTH_dom"/>
</dbReference>
<dbReference type="AlphaFoldDB" id="A0A1I4K827"/>
<evidence type="ECO:0000256" key="2">
    <source>
        <dbReference type="ARBA" id="ARBA00023015"/>
    </source>
</evidence>
<dbReference type="CDD" id="cd01107">
    <property type="entry name" value="HTH_BmrR"/>
    <property type="match status" value="1"/>
</dbReference>
<keyword evidence="4" id="KW-0804">Transcription</keyword>
<dbReference type="Proteomes" id="UP000199006">
    <property type="component" value="Unassembled WGS sequence"/>
</dbReference>
<keyword evidence="8" id="KW-1185">Reference proteome</keyword>
<keyword evidence="1" id="KW-0678">Repressor</keyword>
<dbReference type="OrthoDB" id="9773308at2"/>
<dbReference type="GO" id="GO:0003677">
    <property type="term" value="F:DNA binding"/>
    <property type="evidence" value="ECO:0007669"/>
    <property type="project" value="UniProtKB-KW"/>
</dbReference>
<dbReference type="Gene3D" id="1.10.1660.10">
    <property type="match status" value="1"/>
</dbReference>
<reference evidence="7 8" key="1">
    <citation type="submission" date="2016-10" db="EMBL/GenBank/DDBJ databases">
        <authorList>
            <person name="de Groot N.N."/>
        </authorList>
    </citation>
    <scope>NUCLEOTIDE SEQUENCE [LARGE SCALE GENOMIC DNA]</scope>
    <source>
        <strain evidence="7 8">ATCC 51327</strain>
    </source>
</reference>
<dbReference type="RefSeq" id="WP_089862006.1">
    <property type="nucleotide sequence ID" value="NZ_FOTI01000029.1"/>
</dbReference>
<dbReference type="SUPFAM" id="SSF55136">
    <property type="entry name" value="Probable bacterial effector-binding domain"/>
    <property type="match status" value="1"/>
</dbReference>